<feature type="signal peptide" evidence="1">
    <location>
        <begin position="1"/>
        <end position="19"/>
    </location>
</feature>
<evidence type="ECO:0000313" key="2">
    <source>
        <dbReference type="EMBL" id="CAD2170305.1"/>
    </source>
</evidence>
<feature type="chain" id="PRO_5027594031" evidence="1">
    <location>
        <begin position="20"/>
        <end position="138"/>
    </location>
</feature>
<dbReference type="AlphaFoldDB" id="A0A6V7V5R9"/>
<gene>
    <name evidence="2" type="ORF">MENT_LOCUS21703</name>
</gene>
<name>A0A6V7V5R9_MELEN</name>
<reference evidence="2 3" key="1">
    <citation type="submission" date="2020-08" db="EMBL/GenBank/DDBJ databases">
        <authorList>
            <person name="Koutsovoulos G."/>
            <person name="Danchin GJ E."/>
        </authorList>
    </citation>
    <scope>NUCLEOTIDE SEQUENCE [LARGE SCALE GENOMIC DNA]</scope>
</reference>
<proteinExistence type="predicted"/>
<organism evidence="2 3">
    <name type="scientific">Meloidogyne enterolobii</name>
    <name type="common">Root-knot nematode worm</name>
    <name type="synonym">Meloidogyne mayaguensis</name>
    <dbReference type="NCBI Taxonomy" id="390850"/>
    <lineage>
        <taxon>Eukaryota</taxon>
        <taxon>Metazoa</taxon>
        <taxon>Ecdysozoa</taxon>
        <taxon>Nematoda</taxon>
        <taxon>Chromadorea</taxon>
        <taxon>Rhabditida</taxon>
        <taxon>Tylenchina</taxon>
        <taxon>Tylenchomorpha</taxon>
        <taxon>Tylenchoidea</taxon>
        <taxon>Meloidogynidae</taxon>
        <taxon>Meloidogyninae</taxon>
        <taxon>Meloidogyne</taxon>
    </lineage>
</organism>
<evidence type="ECO:0000256" key="1">
    <source>
        <dbReference type="SAM" id="SignalP"/>
    </source>
</evidence>
<comment type="caution">
    <text evidence="2">The sequence shown here is derived from an EMBL/GenBank/DDBJ whole genome shotgun (WGS) entry which is preliminary data.</text>
</comment>
<dbReference type="EMBL" id="CAJEWN010000166">
    <property type="protein sequence ID" value="CAD2170305.1"/>
    <property type="molecule type" value="Genomic_DNA"/>
</dbReference>
<evidence type="ECO:0000313" key="3">
    <source>
        <dbReference type="Proteomes" id="UP000580250"/>
    </source>
</evidence>
<sequence>MLYCILIFNLLIIFQVAFGEQRFLGNLTIEMNLIKANIKMCTINTFENDDSYFYHFEIPKVVETELKWKKACFNKNMTTAQLKTNKNCTFTGAKFHHNDEVLVHNGKDIGLFEVDLNQSKTWQVISFLISMLVLCHIE</sequence>
<dbReference type="Proteomes" id="UP000580250">
    <property type="component" value="Unassembled WGS sequence"/>
</dbReference>
<keyword evidence="1" id="KW-0732">Signal</keyword>
<accession>A0A6V7V5R9</accession>
<protein>
    <submittedName>
        <fullName evidence="2">Uncharacterized protein</fullName>
    </submittedName>
</protein>